<accession>K2NZE6</accession>
<name>K2NZE6_9HYPH</name>
<keyword evidence="1" id="KW-1133">Transmembrane helix</keyword>
<keyword evidence="3" id="KW-1185">Reference proteome</keyword>
<feature type="transmembrane region" description="Helical" evidence="1">
    <location>
        <begin position="25"/>
        <end position="48"/>
    </location>
</feature>
<dbReference type="Proteomes" id="UP000007374">
    <property type="component" value="Unassembled WGS sequence"/>
</dbReference>
<gene>
    <name evidence="2" type="ORF">NA8A_21172</name>
</gene>
<dbReference type="AlphaFoldDB" id="K2NZE6"/>
<protein>
    <submittedName>
        <fullName evidence="2">Uncharacterized protein</fullName>
    </submittedName>
</protein>
<evidence type="ECO:0000256" key="1">
    <source>
        <dbReference type="SAM" id="Phobius"/>
    </source>
</evidence>
<sequence length="107" mass="11582">MASDADWKQDERDVWSDRLNSAGTGAIRIALLFGSAAVALALILTPVVEKRSKNTLAQFGAPFGIDPITTASTKRANNTYTVRRSVLQPSRESICIIRENGTRSGDC</sequence>
<keyword evidence="1" id="KW-0812">Transmembrane</keyword>
<evidence type="ECO:0000313" key="2">
    <source>
        <dbReference type="EMBL" id="EKF40451.1"/>
    </source>
</evidence>
<dbReference type="PATRIC" id="fig|1231190.3.peg.4378"/>
<comment type="caution">
    <text evidence="2">The sequence shown here is derived from an EMBL/GenBank/DDBJ whole genome shotgun (WGS) entry which is preliminary data.</text>
</comment>
<evidence type="ECO:0000313" key="3">
    <source>
        <dbReference type="Proteomes" id="UP000007374"/>
    </source>
</evidence>
<dbReference type="RefSeq" id="WP_009452459.1">
    <property type="nucleotide sequence ID" value="NZ_AMSI01000018.1"/>
</dbReference>
<dbReference type="eggNOG" id="ENOG5033FJ1">
    <property type="taxonomic scope" value="Bacteria"/>
</dbReference>
<reference evidence="2 3" key="1">
    <citation type="journal article" date="2012" name="J. Bacteriol.">
        <title>Genome Sequence of Nitratireductor indicus Type Strain C115.</title>
        <authorList>
            <person name="Lai Q."/>
            <person name="Li G."/>
            <person name="Yu Z."/>
            <person name="Shao Z."/>
        </authorList>
    </citation>
    <scope>NUCLEOTIDE SEQUENCE [LARGE SCALE GENOMIC DNA]</scope>
    <source>
        <strain evidence="2 3">C115</strain>
    </source>
</reference>
<dbReference type="OrthoDB" id="8447782at2"/>
<dbReference type="STRING" id="721133.SAMN05216176_11424"/>
<organism evidence="2 3">
    <name type="scientific">Nitratireductor indicus C115</name>
    <dbReference type="NCBI Taxonomy" id="1231190"/>
    <lineage>
        <taxon>Bacteria</taxon>
        <taxon>Pseudomonadati</taxon>
        <taxon>Pseudomonadota</taxon>
        <taxon>Alphaproteobacteria</taxon>
        <taxon>Hyphomicrobiales</taxon>
        <taxon>Phyllobacteriaceae</taxon>
        <taxon>Nitratireductor</taxon>
    </lineage>
</organism>
<proteinExistence type="predicted"/>
<keyword evidence="1" id="KW-0472">Membrane</keyword>
<dbReference type="EMBL" id="AMSI01000018">
    <property type="protein sequence ID" value="EKF40451.1"/>
    <property type="molecule type" value="Genomic_DNA"/>
</dbReference>